<evidence type="ECO:0000256" key="10">
    <source>
        <dbReference type="ARBA" id="ARBA00022801"/>
    </source>
</evidence>
<evidence type="ECO:0000313" key="21">
    <source>
        <dbReference type="EMBL" id="RTZ17858.1"/>
    </source>
</evidence>
<name>A0A3S0MQT5_9VIBR</name>
<dbReference type="SUPFAM" id="SSF55874">
    <property type="entry name" value="ATPase domain of HSP90 chaperone/DNA topoisomerase II/histidine kinase"/>
    <property type="match status" value="1"/>
</dbReference>
<dbReference type="FunFam" id="3.30.565.10:FF:000010">
    <property type="entry name" value="Sensor histidine kinase RcsC"/>
    <property type="match status" value="1"/>
</dbReference>
<comment type="subcellular location">
    <subcellularLocation>
        <location evidence="2">Cell membrane</location>
        <topology evidence="2">Multi-pass membrane protein</topology>
    </subcellularLocation>
</comment>
<dbReference type="Pfam" id="PF02518">
    <property type="entry name" value="HATPase_c"/>
    <property type="match status" value="1"/>
</dbReference>
<dbReference type="EMBL" id="RXZH01000001">
    <property type="protein sequence ID" value="RTZ17858.1"/>
    <property type="molecule type" value="Genomic_DNA"/>
</dbReference>
<feature type="transmembrane region" description="Helical" evidence="17">
    <location>
        <begin position="20"/>
        <end position="39"/>
    </location>
</feature>
<dbReference type="GO" id="GO:0005886">
    <property type="term" value="C:plasma membrane"/>
    <property type="evidence" value="ECO:0007669"/>
    <property type="project" value="UniProtKB-SubCell"/>
</dbReference>
<evidence type="ECO:0000256" key="12">
    <source>
        <dbReference type="ARBA" id="ARBA00022989"/>
    </source>
</evidence>
<dbReference type="FunFam" id="1.10.287.130:FF:000004">
    <property type="entry name" value="Ethylene receptor 1"/>
    <property type="match status" value="1"/>
</dbReference>
<reference evidence="21 22" key="1">
    <citation type="submission" date="2018-12" db="EMBL/GenBank/DDBJ databases">
        <title>Vibrio sp. isolated from China Sea.</title>
        <authorList>
            <person name="Li Y."/>
        </authorList>
    </citation>
    <scope>NUCLEOTIDE SEQUENCE [LARGE SCALE GENOMIC DNA]</scope>
    <source>
        <strain evidence="21 22">BEI207</strain>
    </source>
</reference>
<evidence type="ECO:0000259" key="18">
    <source>
        <dbReference type="PROSITE" id="PS50109"/>
    </source>
</evidence>
<evidence type="ECO:0000259" key="20">
    <source>
        <dbReference type="PROSITE" id="PS50894"/>
    </source>
</evidence>
<dbReference type="InterPro" id="IPR005467">
    <property type="entry name" value="His_kinase_dom"/>
</dbReference>
<dbReference type="PANTHER" id="PTHR45339:SF1">
    <property type="entry name" value="HYBRID SIGNAL TRANSDUCTION HISTIDINE KINASE J"/>
    <property type="match status" value="1"/>
</dbReference>
<evidence type="ECO:0000256" key="5">
    <source>
        <dbReference type="ARBA" id="ARBA00022553"/>
    </source>
</evidence>
<dbReference type="Pfam" id="PF01627">
    <property type="entry name" value="Hpt"/>
    <property type="match status" value="1"/>
</dbReference>
<keyword evidence="4" id="KW-1003">Cell membrane</keyword>
<evidence type="ECO:0000256" key="1">
    <source>
        <dbReference type="ARBA" id="ARBA00000085"/>
    </source>
</evidence>
<keyword evidence="12 17" id="KW-1133">Transmembrane helix</keyword>
<keyword evidence="5 16" id="KW-0597">Phosphoprotein</keyword>
<dbReference type="PROSITE" id="PS50109">
    <property type="entry name" value="HIS_KIN"/>
    <property type="match status" value="1"/>
</dbReference>
<gene>
    <name evidence="21" type="ORF">EJ063_03470</name>
</gene>
<dbReference type="PROSITE" id="PS50894">
    <property type="entry name" value="HPT"/>
    <property type="match status" value="1"/>
</dbReference>
<dbReference type="InterPro" id="IPR004358">
    <property type="entry name" value="Sig_transdc_His_kin-like_C"/>
</dbReference>
<dbReference type="Gene3D" id="3.40.50.2300">
    <property type="match status" value="1"/>
</dbReference>
<dbReference type="GO" id="GO:0005524">
    <property type="term" value="F:ATP binding"/>
    <property type="evidence" value="ECO:0007669"/>
    <property type="project" value="UniProtKB-KW"/>
</dbReference>
<evidence type="ECO:0000256" key="3">
    <source>
        <dbReference type="ARBA" id="ARBA00012438"/>
    </source>
</evidence>
<evidence type="ECO:0000256" key="13">
    <source>
        <dbReference type="ARBA" id="ARBA00023012"/>
    </source>
</evidence>
<dbReference type="SUPFAM" id="SSF52172">
    <property type="entry name" value="CheY-like"/>
    <property type="match status" value="1"/>
</dbReference>
<dbReference type="SMART" id="SM00387">
    <property type="entry name" value="HATPase_c"/>
    <property type="match status" value="1"/>
</dbReference>
<dbReference type="InterPro" id="IPR003661">
    <property type="entry name" value="HisK_dim/P_dom"/>
</dbReference>
<sequence>MKSRLMSLVSNKIAFRQASFIVLMTFVTGILFSGWQLWYDIKQELAAFDVEIQHKLTAVQHPAAKAAFHVDPDLAGQIAYGLFLDKAILSVEIIADLGADGFSEPLVSDFVELTPDEKSFISESLLGGEQSYSLDLFLSEEPERRLGILKVTAHPHVRAESFLNRAISTFFLGVLRNGIIAAIAFYYFYSTLSAPIQRLTKDWESINPVLPSPDDIKGNAAERDDELGRLVRQMKLVLAVMKESVLKRQVMKQQLIEVNEKLEERVLARTQELQVAKQEAELATDAKSKFLAQMSHEIRNPMNVVFGLCHLLSNSPLTSKQQTYVDRIHHSSRGMLRLLNDILDFSRIESGKFELERVLFSLPDLVESSVQQFAHLAREKQLDFSFDNESKAQGLCLGDPLRVEQIVTNLITNAIKFTQTGFVKVTLNTEQREQGTLWFIVSVHDSGIGLSREELTQIFDRFSQAESSTSRQYGGSGLGLSISSDLADLMGGVITVKSEKHNGACFSFECQLPMAASAQPDQRHSNAVETEVQNESRQALTILVVDDGEINRQILCELIHGPDVRCYEASNGIEAIDWVNKQHFDLVLMDIQMPEMNGLKAAEVIRQSFTLDQLPIIAVTANAFAKDKELALQAGMNTSIEKPIDTTELYNVLQQHLSFSPLMQPSVNNFSELPSGLVDKESALNRVGYNHLLYKELAETFFAKHSDSVMDLRSLIDAGDFQAAFALCHAISGSLANLGAQLGEQSREVEQSLSNENIDWVVLGEYFDLLTSSMNAVQEFVEQLNSSVASGDTTRVDVDKCLGLARQYIQEGNSDAEHVVAQLMNNVSDEQAKVLERIKIDLTDCEFDRALEQFDSLKIT</sequence>
<dbReference type="InterPro" id="IPR036097">
    <property type="entry name" value="HisK_dim/P_sf"/>
</dbReference>
<dbReference type="AlphaFoldDB" id="A0A3S0MQT5"/>
<dbReference type="SMART" id="SM00388">
    <property type="entry name" value="HisKA"/>
    <property type="match status" value="1"/>
</dbReference>
<dbReference type="Gene3D" id="1.20.120.160">
    <property type="entry name" value="HPT domain"/>
    <property type="match status" value="1"/>
</dbReference>
<feature type="modified residue" description="4-aspartylphosphate" evidence="16">
    <location>
        <position position="590"/>
    </location>
</feature>
<evidence type="ECO:0000256" key="8">
    <source>
        <dbReference type="ARBA" id="ARBA00022741"/>
    </source>
</evidence>
<feature type="domain" description="Histidine kinase" evidence="18">
    <location>
        <begin position="293"/>
        <end position="514"/>
    </location>
</feature>
<feature type="domain" description="Response regulatory" evidence="19">
    <location>
        <begin position="541"/>
        <end position="657"/>
    </location>
</feature>
<dbReference type="Gene3D" id="1.10.287.130">
    <property type="match status" value="1"/>
</dbReference>
<evidence type="ECO:0000256" key="14">
    <source>
        <dbReference type="ARBA" id="ARBA00023136"/>
    </source>
</evidence>
<keyword evidence="8" id="KW-0547">Nucleotide-binding</keyword>
<evidence type="ECO:0000256" key="16">
    <source>
        <dbReference type="PROSITE-ProRule" id="PRU00169"/>
    </source>
</evidence>
<keyword evidence="11" id="KW-0067">ATP-binding</keyword>
<evidence type="ECO:0000256" key="17">
    <source>
        <dbReference type="SAM" id="Phobius"/>
    </source>
</evidence>
<dbReference type="InterPro" id="IPR003594">
    <property type="entry name" value="HATPase_dom"/>
</dbReference>
<dbReference type="EC" id="2.7.13.3" evidence="3"/>
<dbReference type="CDD" id="cd00082">
    <property type="entry name" value="HisKA"/>
    <property type="match status" value="1"/>
</dbReference>
<feature type="domain" description="HPt" evidence="20">
    <location>
        <begin position="690"/>
        <end position="784"/>
    </location>
</feature>
<dbReference type="CDD" id="cd17546">
    <property type="entry name" value="REC_hyHK_CKI1_RcsC-like"/>
    <property type="match status" value="1"/>
</dbReference>
<organism evidence="21 22">
    <name type="scientific">Vibrio aquaticus</name>
    <dbReference type="NCBI Taxonomy" id="2496559"/>
    <lineage>
        <taxon>Bacteria</taxon>
        <taxon>Pseudomonadati</taxon>
        <taxon>Pseudomonadota</taxon>
        <taxon>Gammaproteobacteria</taxon>
        <taxon>Vibrionales</taxon>
        <taxon>Vibrionaceae</taxon>
        <taxon>Vibrio</taxon>
    </lineage>
</organism>
<dbReference type="Pfam" id="PF00512">
    <property type="entry name" value="HisKA"/>
    <property type="match status" value="1"/>
</dbReference>
<dbReference type="InterPro" id="IPR001789">
    <property type="entry name" value="Sig_transdc_resp-reg_receiver"/>
</dbReference>
<dbReference type="OrthoDB" id="9797243at2"/>
<keyword evidence="10" id="KW-0378">Hydrolase</keyword>
<dbReference type="Pfam" id="PF00072">
    <property type="entry name" value="Response_reg"/>
    <property type="match status" value="1"/>
</dbReference>
<dbReference type="PANTHER" id="PTHR45339">
    <property type="entry name" value="HYBRID SIGNAL TRANSDUCTION HISTIDINE KINASE J"/>
    <property type="match status" value="1"/>
</dbReference>
<accession>A0A3S0MQT5</accession>
<comment type="catalytic activity">
    <reaction evidence="1">
        <text>ATP + protein L-histidine = ADP + protein N-phospho-L-histidine.</text>
        <dbReference type="EC" id="2.7.13.3"/>
    </reaction>
</comment>
<keyword evidence="9" id="KW-0418">Kinase</keyword>
<dbReference type="GO" id="GO:0016787">
    <property type="term" value="F:hydrolase activity"/>
    <property type="evidence" value="ECO:0007669"/>
    <property type="project" value="UniProtKB-KW"/>
</dbReference>
<dbReference type="InterPro" id="IPR036890">
    <property type="entry name" value="HATPase_C_sf"/>
</dbReference>
<evidence type="ECO:0000256" key="2">
    <source>
        <dbReference type="ARBA" id="ARBA00004651"/>
    </source>
</evidence>
<comment type="caution">
    <text evidence="21">The sequence shown here is derived from an EMBL/GenBank/DDBJ whole genome shotgun (WGS) entry which is preliminary data.</text>
</comment>
<keyword evidence="6" id="KW-0808">Transferase</keyword>
<feature type="modified residue" description="Phosphohistidine" evidence="15">
    <location>
        <position position="729"/>
    </location>
</feature>
<evidence type="ECO:0000256" key="9">
    <source>
        <dbReference type="ARBA" id="ARBA00022777"/>
    </source>
</evidence>
<dbReference type="Proteomes" id="UP000268973">
    <property type="component" value="Unassembled WGS sequence"/>
</dbReference>
<dbReference type="SUPFAM" id="SSF47384">
    <property type="entry name" value="Homodimeric domain of signal transducing histidine kinase"/>
    <property type="match status" value="1"/>
</dbReference>
<dbReference type="PRINTS" id="PR00344">
    <property type="entry name" value="BCTRLSENSOR"/>
</dbReference>
<evidence type="ECO:0000313" key="22">
    <source>
        <dbReference type="Proteomes" id="UP000268973"/>
    </source>
</evidence>
<evidence type="ECO:0000256" key="4">
    <source>
        <dbReference type="ARBA" id="ARBA00022475"/>
    </source>
</evidence>
<keyword evidence="22" id="KW-1185">Reference proteome</keyword>
<dbReference type="CDD" id="cd16922">
    <property type="entry name" value="HATPase_EvgS-ArcB-TorS-like"/>
    <property type="match status" value="1"/>
</dbReference>
<dbReference type="SUPFAM" id="SSF47226">
    <property type="entry name" value="Histidine-containing phosphotransfer domain, HPT domain"/>
    <property type="match status" value="1"/>
</dbReference>
<dbReference type="InterPro" id="IPR036641">
    <property type="entry name" value="HPT_dom_sf"/>
</dbReference>
<evidence type="ECO:0000256" key="11">
    <source>
        <dbReference type="ARBA" id="ARBA00022840"/>
    </source>
</evidence>
<evidence type="ECO:0000256" key="15">
    <source>
        <dbReference type="PROSITE-ProRule" id="PRU00110"/>
    </source>
</evidence>
<evidence type="ECO:0000259" key="19">
    <source>
        <dbReference type="PROSITE" id="PS50110"/>
    </source>
</evidence>
<dbReference type="Gene3D" id="3.30.565.10">
    <property type="entry name" value="Histidine kinase-like ATPase, C-terminal domain"/>
    <property type="match status" value="1"/>
</dbReference>
<evidence type="ECO:0000256" key="7">
    <source>
        <dbReference type="ARBA" id="ARBA00022692"/>
    </source>
</evidence>
<dbReference type="PROSITE" id="PS50110">
    <property type="entry name" value="RESPONSE_REGULATORY"/>
    <property type="match status" value="1"/>
</dbReference>
<keyword evidence="13" id="KW-0902">Two-component regulatory system</keyword>
<evidence type="ECO:0000256" key="6">
    <source>
        <dbReference type="ARBA" id="ARBA00022679"/>
    </source>
</evidence>
<keyword evidence="14 17" id="KW-0472">Membrane</keyword>
<dbReference type="InterPro" id="IPR008207">
    <property type="entry name" value="Sig_transdc_His_kin_Hpt_dom"/>
</dbReference>
<protein>
    <recommendedName>
        <fullName evidence="3">histidine kinase</fullName>
        <ecNumber evidence="3">2.7.13.3</ecNumber>
    </recommendedName>
</protein>
<dbReference type="InterPro" id="IPR011006">
    <property type="entry name" value="CheY-like_superfamily"/>
</dbReference>
<dbReference type="SMART" id="SM00448">
    <property type="entry name" value="REC"/>
    <property type="match status" value="1"/>
</dbReference>
<dbReference type="GO" id="GO:0000155">
    <property type="term" value="F:phosphorelay sensor kinase activity"/>
    <property type="evidence" value="ECO:0007669"/>
    <property type="project" value="InterPro"/>
</dbReference>
<keyword evidence="7 17" id="KW-0812">Transmembrane</keyword>
<proteinExistence type="predicted"/>
<dbReference type="RefSeq" id="WP_126572608.1">
    <property type="nucleotide sequence ID" value="NZ_RXZH01000001.1"/>
</dbReference>
<feature type="transmembrane region" description="Helical" evidence="17">
    <location>
        <begin position="166"/>
        <end position="189"/>
    </location>
</feature>